<comment type="caution">
    <text evidence="2">The sequence shown here is derived from an EMBL/GenBank/DDBJ whole genome shotgun (WGS) entry which is preliminary data.</text>
</comment>
<dbReference type="Pfam" id="PF07731">
    <property type="entry name" value="Cu-oxidase_2"/>
    <property type="match status" value="1"/>
</dbReference>
<evidence type="ECO:0000259" key="1">
    <source>
        <dbReference type="Pfam" id="PF07731"/>
    </source>
</evidence>
<dbReference type="PATRIC" id="fig|1719120.3.peg.1533"/>
<dbReference type="CDD" id="cd13891">
    <property type="entry name" value="CuRO_3_CotA_like"/>
    <property type="match status" value="1"/>
</dbReference>
<dbReference type="GO" id="GO:0051301">
    <property type="term" value="P:cell division"/>
    <property type="evidence" value="ECO:0007669"/>
    <property type="project" value="UniProtKB-KW"/>
</dbReference>
<dbReference type="SUPFAM" id="SSF49503">
    <property type="entry name" value="Cupredoxins"/>
    <property type="match status" value="3"/>
</dbReference>
<reference evidence="2 3" key="1">
    <citation type="submission" date="2015-09" db="EMBL/GenBank/DDBJ databases">
        <title>A metagenomics-based metabolic model of nitrate-dependent anaerobic oxidation of methane by Methanoperedens-like archaea.</title>
        <authorList>
            <person name="Arshad A."/>
            <person name="Speth D.R."/>
            <person name="De Graaf R.M."/>
            <person name="Op Den Camp H.J."/>
            <person name="Jetten M.S."/>
            <person name="Welte C.U."/>
        </authorList>
    </citation>
    <scope>NUCLEOTIDE SEQUENCE [LARGE SCALE GENOMIC DNA]</scope>
</reference>
<dbReference type="InterPro" id="IPR008972">
    <property type="entry name" value="Cupredoxin"/>
</dbReference>
<sequence>MKEDEIIESGLTNSVEVRKNHFVRMDRRTFLKMAGVAAAAIALNPKLVDTATASTLVPQVPFPGKNILQYIDALPVFGPAGGLNQIPRVNGNNPITVTLKPFSQQVLSTGTILAPGVIVGPAVGLTNVWAYDLNGIANYPTVTIEATKGTPTQVTYVNNLTPDLYKYLTVDQTLHWADPLMNMQNMPMAPYQGPVPVVTHLHGGEVPPQVDGGPDAWWTPNGLQGHAYFSEPGAALNAAKYIYPNVQESTTLFFHDHALGVTRLNVFAGLVGFYFIRDALETAVSPPLPAGPNEIEMAIQDRVFDTAGQWFFPDLGLNPTVHPFWIPEFFGDAIVVNGKTWPFLAVQPRRYRFRFVNGSNARFYLFDLGPKLVFWQIGTDGGLLDAPVAVNQLLLAPGERADVIIDFTAFAGKTIIMTNSAKAPFPAGKNPDPKTTGQIIQFRVSPTLVTDGSFNPAAAGATLRSLPNQIVRLVNPLTGTLALNVTPTKKRQMTLNEVMGPLGPLEVILNNTRWTGLWPGTAPMSPPRVRTLPGGITDFSPFTVGGVTTYYSEIVQEGTTEVWEIINLTRDAHPIHLHLVQFQLLNRQPFNKTQYLAAYNALFPGGTFDGVLYAPGAYIPAYGPPSNYNVANTGGYVGGNPDVLPALQGTAVPPNPNEAGWKDTVVAYPREVTRIAVRFAPLDKPITDPNLYYPFNPNGGHGYVWHCHIIDHEDNEMMRPYSVTPATVAAPTVVITAPATGTVNTAITLTVTPNYAPGLTGNIVWSGADPITGLPISFVPDIINPDTVAFTPVNAGTYTITATVKDSRGNTGSSTATIIVA</sequence>
<evidence type="ECO:0000313" key="3">
    <source>
        <dbReference type="Proteomes" id="UP000050360"/>
    </source>
</evidence>
<dbReference type="CDD" id="cd00146">
    <property type="entry name" value="PKD"/>
    <property type="match status" value="1"/>
</dbReference>
<dbReference type="InterPro" id="IPR013783">
    <property type="entry name" value="Ig-like_fold"/>
</dbReference>
<proteinExistence type="predicted"/>
<dbReference type="InterPro" id="IPR019546">
    <property type="entry name" value="TAT_signal_bac_arc"/>
</dbReference>
<gene>
    <name evidence="2" type="primary">ftsP_1</name>
    <name evidence="2" type="ORF">MPEBLZ_01422</name>
</gene>
<evidence type="ECO:0000313" key="2">
    <source>
        <dbReference type="EMBL" id="KPQ44020.1"/>
    </source>
</evidence>
<dbReference type="InterPro" id="IPR045087">
    <property type="entry name" value="Cu-oxidase_fam"/>
</dbReference>
<protein>
    <submittedName>
        <fullName evidence="2">Cell division protein FtsP</fullName>
    </submittedName>
</protein>
<dbReference type="NCBIfam" id="TIGR01409">
    <property type="entry name" value="TAT_signal_seq"/>
    <property type="match status" value="1"/>
</dbReference>
<name>A0A0P7ZJL6_9EURY</name>
<dbReference type="PANTHER" id="PTHR48267">
    <property type="entry name" value="CUPREDOXIN SUPERFAMILY PROTEIN"/>
    <property type="match status" value="1"/>
</dbReference>
<dbReference type="InterPro" id="IPR006311">
    <property type="entry name" value="TAT_signal"/>
</dbReference>
<dbReference type="PANTHER" id="PTHR48267:SF1">
    <property type="entry name" value="BILIRUBIN OXIDASE"/>
    <property type="match status" value="1"/>
</dbReference>
<dbReference type="Gene3D" id="2.60.40.10">
    <property type="entry name" value="Immunoglobulins"/>
    <property type="match status" value="1"/>
</dbReference>
<keyword evidence="2" id="KW-0131">Cell cycle</keyword>
<dbReference type="CDD" id="cd13868">
    <property type="entry name" value="CuRO_2_CotA_like"/>
    <property type="match status" value="1"/>
</dbReference>
<dbReference type="EMBL" id="LKCM01000117">
    <property type="protein sequence ID" value="KPQ44020.1"/>
    <property type="molecule type" value="Genomic_DNA"/>
</dbReference>
<dbReference type="AlphaFoldDB" id="A0A0P7ZJL6"/>
<dbReference type="CDD" id="cd13844">
    <property type="entry name" value="CuRO_1_BOD_CotA_like"/>
    <property type="match status" value="1"/>
</dbReference>
<dbReference type="PROSITE" id="PS51318">
    <property type="entry name" value="TAT"/>
    <property type="match status" value="1"/>
</dbReference>
<accession>A0A0P7ZJL6</accession>
<feature type="domain" description="Plastocyanin-like" evidence="1">
    <location>
        <begin position="555"/>
        <end position="725"/>
    </location>
</feature>
<keyword evidence="2" id="KW-0132">Cell division</keyword>
<dbReference type="GO" id="GO:0005507">
    <property type="term" value="F:copper ion binding"/>
    <property type="evidence" value="ECO:0007669"/>
    <property type="project" value="InterPro"/>
</dbReference>
<dbReference type="Gene3D" id="2.60.40.420">
    <property type="entry name" value="Cupredoxins - blue copper proteins"/>
    <property type="match status" value="3"/>
</dbReference>
<dbReference type="GO" id="GO:0016491">
    <property type="term" value="F:oxidoreductase activity"/>
    <property type="evidence" value="ECO:0007669"/>
    <property type="project" value="InterPro"/>
</dbReference>
<dbReference type="InterPro" id="IPR011706">
    <property type="entry name" value="Cu-oxidase_C"/>
</dbReference>
<organism evidence="2 3">
    <name type="scientific">Candidatus Methanoperedens nitratireducens</name>
    <dbReference type="NCBI Taxonomy" id="1392998"/>
    <lineage>
        <taxon>Archaea</taxon>
        <taxon>Methanobacteriati</taxon>
        <taxon>Methanobacteriota</taxon>
        <taxon>Stenosarchaea group</taxon>
        <taxon>Methanomicrobia</taxon>
        <taxon>Methanosarcinales</taxon>
        <taxon>ANME-2 cluster</taxon>
        <taxon>Candidatus Methanoperedentaceae</taxon>
        <taxon>Candidatus Methanoperedens</taxon>
    </lineage>
</organism>
<dbReference type="Proteomes" id="UP000050360">
    <property type="component" value="Unassembled WGS sequence"/>
</dbReference>